<evidence type="ECO:0000256" key="1">
    <source>
        <dbReference type="SAM" id="MobiDB-lite"/>
    </source>
</evidence>
<sequence length="51" mass="5879">MKQWKKLDVADDRKKLVEPLQIERRTPLLNELPSGRIPRAEEPGLTRLGEG</sequence>
<feature type="compositionally biased region" description="Basic and acidic residues" evidence="1">
    <location>
        <begin position="38"/>
        <end position="51"/>
    </location>
</feature>
<dbReference type="Proteomes" id="UP000233837">
    <property type="component" value="Unassembled WGS sequence"/>
</dbReference>
<dbReference type="EMBL" id="KZ502022">
    <property type="protein sequence ID" value="PKU84889.1"/>
    <property type="molecule type" value="Genomic_DNA"/>
</dbReference>
<proteinExistence type="predicted"/>
<organism evidence="2 3">
    <name type="scientific">Dendrobium catenatum</name>
    <dbReference type="NCBI Taxonomy" id="906689"/>
    <lineage>
        <taxon>Eukaryota</taxon>
        <taxon>Viridiplantae</taxon>
        <taxon>Streptophyta</taxon>
        <taxon>Embryophyta</taxon>
        <taxon>Tracheophyta</taxon>
        <taxon>Spermatophyta</taxon>
        <taxon>Magnoliopsida</taxon>
        <taxon>Liliopsida</taxon>
        <taxon>Asparagales</taxon>
        <taxon>Orchidaceae</taxon>
        <taxon>Epidendroideae</taxon>
        <taxon>Malaxideae</taxon>
        <taxon>Dendrobiinae</taxon>
        <taxon>Dendrobium</taxon>
    </lineage>
</organism>
<dbReference type="AlphaFoldDB" id="A0A2I0XAF0"/>
<reference evidence="2 3" key="1">
    <citation type="journal article" date="2016" name="Sci. Rep.">
        <title>The Dendrobium catenatum Lindl. genome sequence provides insights into polysaccharide synthase, floral development and adaptive evolution.</title>
        <authorList>
            <person name="Zhang G.Q."/>
            <person name="Xu Q."/>
            <person name="Bian C."/>
            <person name="Tsai W.C."/>
            <person name="Yeh C.M."/>
            <person name="Liu K.W."/>
            <person name="Yoshida K."/>
            <person name="Zhang L.S."/>
            <person name="Chang S.B."/>
            <person name="Chen F."/>
            <person name="Shi Y."/>
            <person name="Su Y.Y."/>
            <person name="Zhang Y.Q."/>
            <person name="Chen L.J."/>
            <person name="Yin Y."/>
            <person name="Lin M."/>
            <person name="Huang H."/>
            <person name="Deng H."/>
            <person name="Wang Z.W."/>
            <person name="Zhu S.L."/>
            <person name="Zhao X."/>
            <person name="Deng C."/>
            <person name="Niu S.C."/>
            <person name="Huang J."/>
            <person name="Wang M."/>
            <person name="Liu G.H."/>
            <person name="Yang H.J."/>
            <person name="Xiao X.J."/>
            <person name="Hsiao Y.Y."/>
            <person name="Wu W.L."/>
            <person name="Chen Y.Y."/>
            <person name="Mitsuda N."/>
            <person name="Ohme-Takagi M."/>
            <person name="Luo Y.B."/>
            <person name="Van de Peer Y."/>
            <person name="Liu Z.J."/>
        </authorList>
    </citation>
    <scope>NUCLEOTIDE SEQUENCE [LARGE SCALE GENOMIC DNA]</scope>
    <source>
        <tissue evidence="2">The whole plant</tissue>
    </source>
</reference>
<reference evidence="2 3" key="2">
    <citation type="journal article" date="2017" name="Nature">
        <title>The Apostasia genome and the evolution of orchids.</title>
        <authorList>
            <person name="Zhang G.Q."/>
            <person name="Liu K.W."/>
            <person name="Li Z."/>
            <person name="Lohaus R."/>
            <person name="Hsiao Y.Y."/>
            <person name="Niu S.C."/>
            <person name="Wang J.Y."/>
            <person name="Lin Y.C."/>
            <person name="Xu Q."/>
            <person name="Chen L.J."/>
            <person name="Yoshida K."/>
            <person name="Fujiwara S."/>
            <person name="Wang Z.W."/>
            <person name="Zhang Y.Q."/>
            <person name="Mitsuda N."/>
            <person name="Wang M."/>
            <person name="Liu G.H."/>
            <person name="Pecoraro L."/>
            <person name="Huang H.X."/>
            <person name="Xiao X.J."/>
            <person name="Lin M."/>
            <person name="Wu X.Y."/>
            <person name="Wu W.L."/>
            <person name="Chen Y.Y."/>
            <person name="Chang S.B."/>
            <person name="Sakamoto S."/>
            <person name="Ohme-Takagi M."/>
            <person name="Yagi M."/>
            <person name="Zeng S.J."/>
            <person name="Shen C.Y."/>
            <person name="Yeh C.M."/>
            <person name="Luo Y.B."/>
            <person name="Tsai W.C."/>
            <person name="Van de Peer Y."/>
            <person name="Liu Z.J."/>
        </authorList>
    </citation>
    <scope>NUCLEOTIDE SEQUENCE [LARGE SCALE GENOMIC DNA]</scope>
    <source>
        <tissue evidence="2">The whole plant</tissue>
    </source>
</reference>
<protein>
    <submittedName>
        <fullName evidence="2">Uncharacterized protein</fullName>
    </submittedName>
</protein>
<evidence type="ECO:0000313" key="3">
    <source>
        <dbReference type="Proteomes" id="UP000233837"/>
    </source>
</evidence>
<name>A0A2I0XAF0_9ASPA</name>
<keyword evidence="3" id="KW-1185">Reference proteome</keyword>
<evidence type="ECO:0000313" key="2">
    <source>
        <dbReference type="EMBL" id="PKU84889.1"/>
    </source>
</evidence>
<accession>A0A2I0XAF0</accession>
<feature type="region of interest" description="Disordered" evidence="1">
    <location>
        <begin position="27"/>
        <end position="51"/>
    </location>
</feature>
<gene>
    <name evidence="2" type="ORF">MA16_Dca023392</name>
</gene>